<accession>A0A1D1V4V4</accession>
<evidence type="ECO:0000256" key="12">
    <source>
        <dbReference type="ARBA" id="ARBA00023242"/>
    </source>
</evidence>
<sequence>MDQPVDRVIGTNGADIIPDYGEAIAPPASFPFPFQPYDIQDSFMRNLFDAINNRKIGIFESPTGTGKSLSIICGALTWLKEYKQDMERRLRKIQDEERKLTKTTSLISTDWLAAEYETTKAKEVLRLQRKKIEEGLVRELQWKKRREKLAVKRKGKDKDEVENSVAEINGILKEAQQGFGADLPDADLLLDEYEEEVPFNRKDEDAEPTDHVMKIYYCTRTHSQVTQFIHELKKSPFGSSTRVSALASRQNLCVFEPVRQLRSVRAMNDRCIELQKGTSKKKVVDAESATKKRVKKDPNAVSSCPYYEMAHIENLSTQILDEVLDIEESAKAGINHIGCPYYASRYAVPGAEVVAVPYNLILHRPTREASGIVLDNQVVIIDEAHNLLEAVVNMYSTEITFRQTSKALSQLQQYHDRYRTRLTPKNLLYIKQLLVVLTRLKNVWSNEAKNNQNKTHNLNNTDIENGPADQNMSHYKNKTEVRTIDRFLIEAKLDTINLFKILAYCKKSLIARKLMSFSERYPEGMEASVDESASMGSPLMVIEGFLETLTNANKDGRVFVDKSVNGKLRFLLLNPAVYIKDILQSARCVILAGGTMQPVSDFEDQLLKMSDISLTRLHKFSCGHVISPDNILPIALGKGPSGSTFEFNFEKRGNSDMVMQFGRLLVNLTNITPGGIVCFFPSYDFEEQIFAAFSKTSDIAKSIEKKKMIFREPKKSSDADAVLKAYSQAIKTLKTDGKTGAIIFSVVGGKLSEGINFSDDLGRCVVMIGLPFPNMHSVELQEKMNFLNVNLPKSPDGRQPGKVHYDNLCMKAVNQSIGRAIRHKDDYAVILLVDVRYAQTLINRRLPSWIGERLHVAPKFPDAFVKIRQFFAAKASARRHPPREGM</sequence>
<dbReference type="GO" id="GO:0034085">
    <property type="term" value="P:establishment of sister chromatid cohesion"/>
    <property type="evidence" value="ECO:0007669"/>
    <property type="project" value="TreeGrafter"/>
</dbReference>
<comment type="subcellular location">
    <subcellularLocation>
        <location evidence="2">Nucleus</location>
    </subcellularLocation>
</comment>
<feature type="compositionally biased region" description="Low complexity" evidence="16">
    <location>
        <begin position="451"/>
        <end position="461"/>
    </location>
</feature>
<dbReference type="SUPFAM" id="SSF52540">
    <property type="entry name" value="P-loop containing nucleoside triphosphate hydrolases"/>
    <property type="match status" value="1"/>
</dbReference>
<evidence type="ECO:0000256" key="15">
    <source>
        <dbReference type="SAM" id="Coils"/>
    </source>
</evidence>
<comment type="similarity">
    <text evidence="3">Belongs to the DEAD box helicase family. DEAH subfamily. DDX11/CHL1 sub-subfamily.</text>
</comment>
<dbReference type="GO" id="GO:0051536">
    <property type="term" value="F:iron-sulfur cluster binding"/>
    <property type="evidence" value="ECO:0007669"/>
    <property type="project" value="UniProtKB-KW"/>
</dbReference>
<feature type="region of interest" description="Disordered" evidence="16">
    <location>
        <begin position="451"/>
        <end position="473"/>
    </location>
</feature>
<dbReference type="GO" id="GO:0003677">
    <property type="term" value="F:DNA binding"/>
    <property type="evidence" value="ECO:0007669"/>
    <property type="project" value="InterPro"/>
</dbReference>
<dbReference type="InterPro" id="IPR010614">
    <property type="entry name" value="RAD3-like_helicase_DEAD"/>
</dbReference>
<evidence type="ECO:0000256" key="11">
    <source>
        <dbReference type="ARBA" id="ARBA00023235"/>
    </source>
</evidence>
<dbReference type="PROSITE" id="PS51193">
    <property type="entry name" value="HELICASE_ATP_BIND_2"/>
    <property type="match status" value="1"/>
</dbReference>
<dbReference type="InterPro" id="IPR006555">
    <property type="entry name" value="ATP-dep_Helicase_C"/>
</dbReference>
<comment type="caution">
    <text evidence="18">The sequence shown here is derived from an EMBL/GenBank/DDBJ whole genome shotgun (WGS) entry which is preliminary data.</text>
</comment>
<comment type="cofactor">
    <cofactor evidence="1">
        <name>[4Fe-4S] cluster</name>
        <dbReference type="ChEBI" id="CHEBI:49883"/>
    </cofactor>
</comment>
<dbReference type="GO" id="GO:0006139">
    <property type="term" value="P:nucleobase-containing compound metabolic process"/>
    <property type="evidence" value="ECO:0007669"/>
    <property type="project" value="InterPro"/>
</dbReference>
<dbReference type="PANTHER" id="PTHR11472:SF41">
    <property type="entry name" value="ATP-DEPENDENT DNA HELICASE DDX11-RELATED"/>
    <property type="match status" value="1"/>
</dbReference>
<evidence type="ECO:0000256" key="5">
    <source>
        <dbReference type="ARBA" id="ARBA00022741"/>
    </source>
</evidence>
<dbReference type="AlphaFoldDB" id="A0A1D1V4V4"/>
<dbReference type="InterPro" id="IPR013020">
    <property type="entry name" value="Rad3/Chl1-like"/>
</dbReference>
<evidence type="ECO:0000256" key="4">
    <source>
        <dbReference type="ARBA" id="ARBA00022723"/>
    </source>
</evidence>
<evidence type="ECO:0000256" key="7">
    <source>
        <dbReference type="ARBA" id="ARBA00022806"/>
    </source>
</evidence>
<evidence type="ECO:0000313" key="18">
    <source>
        <dbReference type="EMBL" id="GAU94992.1"/>
    </source>
</evidence>
<name>A0A1D1V4V4_RAMVA</name>
<keyword evidence="19" id="KW-1185">Reference proteome</keyword>
<evidence type="ECO:0000256" key="14">
    <source>
        <dbReference type="ARBA" id="ARBA00048954"/>
    </source>
</evidence>
<dbReference type="InterPro" id="IPR045028">
    <property type="entry name" value="DinG/Rad3-like"/>
</dbReference>
<evidence type="ECO:0000256" key="13">
    <source>
        <dbReference type="ARBA" id="ARBA00044969"/>
    </source>
</evidence>
<feature type="domain" description="Helicase ATP-binding" evidence="17">
    <location>
        <begin position="26"/>
        <end position="434"/>
    </location>
</feature>
<dbReference type="GO" id="GO:0016818">
    <property type="term" value="F:hydrolase activity, acting on acid anhydrides, in phosphorus-containing anhydrides"/>
    <property type="evidence" value="ECO:0007669"/>
    <property type="project" value="InterPro"/>
</dbReference>
<evidence type="ECO:0000256" key="10">
    <source>
        <dbReference type="ARBA" id="ARBA00023014"/>
    </source>
</evidence>
<reference evidence="18 19" key="1">
    <citation type="journal article" date="2016" name="Nat. Commun.">
        <title>Extremotolerant tardigrade genome and improved radiotolerance of human cultured cells by tardigrade-unique protein.</title>
        <authorList>
            <person name="Hashimoto T."/>
            <person name="Horikawa D.D."/>
            <person name="Saito Y."/>
            <person name="Kuwahara H."/>
            <person name="Kozuka-Hata H."/>
            <person name="Shin-I T."/>
            <person name="Minakuchi Y."/>
            <person name="Ohishi K."/>
            <person name="Motoyama A."/>
            <person name="Aizu T."/>
            <person name="Enomoto A."/>
            <person name="Kondo K."/>
            <person name="Tanaka S."/>
            <person name="Hara Y."/>
            <person name="Koshikawa S."/>
            <person name="Sagara H."/>
            <person name="Miura T."/>
            <person name="Yokobori S."/>
            <person name="Miyagawa K."/>
            <person name="Suzuki Y."/>
            <person name="Kubo T."/>
            <person name="Oyama M."/>
            <person name="Kohara Y."/>
            <person name="Fujiyama A."/>
            <person name="Arakawa K."/>
            <person name="Katayama T."/>
            <person name="Toyoda A."/>
            <person name="Kunieda T."/>
        </authorList>
    </citation>
    <scope>NUCLEOTIDE SEQUENCE [LARGE SCALE GENOMIC DNA]</scope>
    <source>
        <strain evidence="18 19">YOKOZUNA-1</strain>
    </source>
</reference>
<evidence type="ECO:0000256" key="16">
    <source>
        <dbReference type="SAM" id="MobiDB-lite"/>
    </source>
</evidence>
<organism evidence="18 19">
    <name type="scientific">Ramazzottius varieornatus</name>
    <name type="common">Water bear</name>
    <name type="synonym">Tardigrade</name>
    <dbReference type="NCBI Taxonomy" id="947166"/>
    <lineage>
        <taxon>Eukaryota</taxon>
        <taxon>Metazoa</taxon>
        <taxon>Ecdysozoa</taxon>
        <taxon>Tardigrada</taxon>
        <taxon>Eutardigrada</taxon>
        <taxon>Parachela</taxon>
        <taxon>Hypsibioidea</taxon>
        <taxon>Ramazzottiidae</taxon>
        <taxon>Ramazzottius</taxon>
    </lineage>
</organism>
<dbReference type="Pfam" id="PF06733">
    <property type="entry name" value="DEAD_2"/>
    <property type="match status" value="1"/>
</dbReference>
<keyword evidence="9" id="KW-0408">Iron</keyword>
<evidence type="ECO:0000256" key="3">
    <source>
        <dbReference type="ARBA" id="ARBA00008435"/>
    </source>
</evidence>
<dbReference type="InterPro" id="IPR006554">
    <property type="entry name" value="Helicase-like_DEXD_c2"/>
</dbReference>
<evidence type="ECO:0000313" key="19">
    <source>
        <dbReference type="Proteomes" id="UP000186922"/>
    </source>
</evidence>
<protein>
    <recommendedName>
        <fullName evidence="13">DNA 5'-3' helicase</fullName>
        <ecNumber evidence="13">5.6.2.3</ecNumber>
    </recommendedName>
</protein>
<dbReference type="EC" id="5.6.2.3" evidence="13"/>
<dbReference type="GO" id="GO:0043139">
    <property type="term" value="F:5'-3' DNA helicase activity"/>
    <property type="evidence" value="ECO:0007669"/>
    <property type="project" value="UniProtKB-EC"/>
</dbReference>
<dbReference type="EMBL" id="BDGG01000003">
    <property type="protein sequence ID" value="GAU94992.1"/>
    <property type="molecule type" value="Genomic_DNA"/>
</dbReference>
<dbReference type="SMART" id="SM00488">
    <property type="entry name" value="DEXDc2"/>
    <property type="match status" value="1"/>
</dbReference>
<dbReference type="InterPro" id="IPR027417">
    <property type="entry name" value="P-loop_NTPase"/>
</dbReference>
<evidence type="ECO:0000256" key="9">
    <source>
        <dbReference type="ARBA" id="ARBA00023004"/>
    </source>
</evidence>
<evidence type="ECO:0000256" key="8">
    <source>
        <dbReference type="ARBA" id="ARBA00022840"/>
    </source>
</evidence>
<dbReference type="InterPro" id="IPR014013">
    <property type="entry name" value="Helic_SF1/SF2_ATP-bd_DinG/Rad3"/>
</dbReference>
<dbReference type="Proteomes" id="UP000186922">
    <property type="component" value="Unassembled WGS sequence"/>
</dbReference>
<comment type="catalytic activity">
    <reaction evidence="14">
        <text>ATP + H2O = ADP + phosphate + H(+)</text>
        <dbReference type="Rhea" id="RHEA:13065"/>
        <dbReference type="ChEBI" id="CHEBI:15377"/>
        <dbReference type="ChEBI" id="CHEBI:15378"/>
        <dbReference type="ChEBI" id="CHEBI:30616"/>
        <dbReference type="ChEBI" id="CHEBI:43474"/>
        <dbReference type="ChEBI" id="CHEBI:456216"/>
        <dbReference type="EC" id="5.6.2.3"/>
    </reaction>
</comment>
<evidence type="ECO:0000256" key="1">
    <source>
        <dbReference type="ARBA" id="ARBA00001966"/>
    </source>
</evidence>
<keyword evidence="4" id="KW-0479">Metal-binding</keyword>
<dbReference type="OrthoDB" id="267079at2759"/>
<evidence type="ECO:0000259" key="17">
    <source>
        <dbReference type="PROSITE" id="PS51193"/>
    </source>
</evidence>
<dbReference type="SMART" id="SM00491">
    <property type="entry name" value="HELICc2"/>
    <property type="match status" value="1"/>
</dbReference>
<dbReference type="GO" id="GO:0005524">
    <property type="term" value="F:ATP binding"/>
    <property type="evidence" value="ECO:0007669"/>
    <property type="project" value="UniProtKB-KW"/>
</dbReference>
<keyword evidence="11" id="KW-0413">Isomerase</keyword>
<dbReference type="NCBIfam" id="TIGR00604">
    <property type="entry name" value="rad3"/>
    <property type="match status" value="1"/>
</dbReference>
<dbReference type="Pfam" id="PF13307">
    <property type="entry name" value="Helicase_C_2"/>
    <property type="match status" value="1"/>
</dbReference>
<keyword evidence="6" id="KW-0378">Hydrolase</keyword>
<keyword evidence="7" id="KW-0347">Helicase</keyword>
<gene>
    <name evidence="18" type="primary">RvY_06683-1</name>
    <name evidence="18" type="synonym">RvY_06683.1</name>
    <name evidence="18" type="ORF">RvY_06683</name>
</gene>
<keyword evidence="15" id="KW-0175">Coiled coil</keyword>
<dbReference type="GO" id="GO:0005634">
    <property type="term" value="C:nucleus"/>
    <property type="evidence" value="ECO:0007669"/>
    <property type="project" value="UniProtKB-SubCell"/>
</dbReference>
<keyword evidence="12" id="KW-0539">Nucleus</keyword>
<dbReference type="GO" id="GO:0046872">
    <property type="term" value="F:metal ion binding"/>
    <property type="evidence" value="ECO:0007669"/>
    <property type="project" value="UniProtKB-KW"/>
</dbReference>
<dbReference type="FunFam" id="3.40.50.300:FF:001372">
    <property type="entry name" value="ATP-dependent DNA helicase chl1"/>
    <property type="match status" value="1"/>
</dbReference>
<dbReference type="PANTHER" id="PTHR11472">
    <property type="entry name" value="DNA REPAIR DEAD HELICASE RAD3/XP-D SUBFAMILY MEMBER"/>
    <property type="match status" value="1"/>
</dbReference>
<dbReference type="Gene3D" id="3.40.50.300">
    <property type="entry name" value="P-loop containing nucleotide triphosphate hydrolases"/>
    <property type="match status" value="3"/>
</dbReference>
<keyword evidence="5" id="KW-0547">Nucleotide-binding</keyword>
<evidence type="ECO:0000256" key="6">
    <source>
        <dbReference type="ARBA" id="ARBA00022801"/>
    </source>
</evidence>
<evidence type="ECO:0000256" key="2">
    <source>
        <dbReference type="ARBA" id="ARBA00004123"/>
    </source>
</evidence>
<feature type="coiled-coil region" evidence="15">
    <location>
        <begin position="76"/>
        <end position="103"/>
    </location>
</feature>
<keyword evidence="8" id="KW-0067">ATP-binding</keyword>
<proteinExistence type="inferred from homology"/>
<dbReference type="STRING" id="947166.A0A1D1V4V4"/>
<dbReference type="CDD" id="cd18788">
    <property type="entry name" value="SF2_C_XPD"/>
    <property type="match status" value="1"/>
</dbReference>
<keyword evidence="10" id="KW-0411">Iron-sulfur</keyword>